<name>M0MBA7_9EURY</name>
<protein>
    <recommendedName>
        <fullName evidence="2">DUF547 domain-containing protein</fullName>
    </recommendedName>
</protein>
<dbReference type="Pfam" id="PF04784">
    <property type="entry name" value="DUF547"/>
    <property type="match status" value="1"/>
</dbReference>
<feature type="compositionally biased region" description="Gly residues" evidence="1">
    <location>
        <begin position="42"/>
        <end position="54"/>
    </location>
</feature>
<evidence type="ECO:0000259" key="2">
    <source>
        <dbReference type="Pfam" id="PF04784"/>
    </source>
</evidence>
<feature type="region of interest" description="Disordered" evidence="1">
    <location>
        <begin position="28"/>
        <end position="58"/>
    </location>
</feature>
<dbReference type="PANTHER" id="PTHR46361">
    <property type="entry name" value="ELECTRON CARRIER/ PROTEIN DISULFIDE OXIDOREDUCTASE"/>
    <property type="match status" value="1"/>
</dbReference>
<gene>
    <name evidence="3" type="ORF">C446_05225</name>
</gene>
<dbReference type="Proteomes" id="UP000011607">
    <property type="component" value="Unassembled WGS sequence"/>
</dbReference>
<proteinExistence type="predicted"/>
<keyword evidence="4" id="KW-1185">Reference proteome</keyword>
<evidence type="ECO:0000313" key="3">
    <source>
        <dbReference type="EMBL" id="EMA41690.1"/>
    </source>
</evidence>
<dbReference type="AlphaFoldDB" id="M0MBA7"/>
<dbReference type="eggNOG" id="arCOG10176">
    <property type="taxonomic scope" value="Archaea"/>
</dbReference>
<sequence>MYERMPTQLDPLSLAGDLLYAVKTAGEPGVESRSTASADGAPGSGTGSGTGSDLGGDDADRLRERLATLERSRLSRALSTRERTLSFWLNCYNAYAQLRLEEEPDVLEGGVLERWKFFGRDRVPVAGCWLSLTDIEHGLLRSSKHPWGFGYLPRPFPSTFEREFRLEQCDPRIHFALCRGAENSPPIAIYSPDDVDEELDIAIEWFLEENADYDPEANVATIPRFFRRYRGDFGGRRGIVDFLRKYNAIPGDAAPALEYEASANAPDFDGDLDLEMDELRR</sequence>
<accession>M0MBA7</accession>
<evidence type="ECO:0000313" key="4">
    <source>
        <dbReference type="Proteomes" id="UP000011607"/>
    </source>
</evidence>
<comment type="caution">
    <text evidence="3">The sequence shown here is derived from an EMBL/GenBank/DDBJ whole genome shotgun (WGS) entry which is preliminary data.</text>
</comment>
<organism evidence="3 4">
    <name type="scientific">Halobiforma nitratireducens JCM 10879</name>
    <dbReference type="NCBI Taxonomy" id="1227454"/>
    <lineage>
        <taxon>Archaea</taxon>
        <taxon>Methanobacteriati</taxon>
        <taxon>Methanobacteriota</taxon>
        <taxon>Stenosarchaea group</taxon>
        <taxon>Halobacteria</taxon>
        <taxon>Halobacteriales</taxon>
        <taxon>Natrialbaceae</taxon>
        <taxon>Halobiforma</taxon>
    </lineage>
</organism>
<dbReference type="EMBL" id="AOMA01000063">
    <property type="protein sequence ID" value="EMA41690.1"/>
    <property type="molecule type" value="Genomic_DNA"/>
</dbReference>
<dbReference type="PATRIC" id="fig|1227454.3.peg.1036"/>
<dbReference type="InterPro" id="IPR006869">
    <property type="entry name" value="DUF547"/>
</dbReference>
<reference evidence="3 4" key="1">
    <citation type="journal article" date="2014" name="PLoS Genet.">
        <title>Phylogenetically driven sequencing of extremely halophilic archaea reveals strategies for static and dynamic osmo-response.</title>
        <authorList>
            <person name="Becker E.A."/>
            <person name="Seitzer P.M."/>
            <person name="Tritt A."/>
            <person name="Larsen D."/>
            <person name="Krusor M."/>
            <person name="Yao A.I."/>
            <person name="Wu D."/>
            <person name="Madern D."/>
            <person name="Eisen J.A."/>
            <person name="Darling A.E."/>
            <person name="Facciotti M.T."/>
        </authorList>
    </citation>
    <scope>NUCLEOTIDE SEQUENCE [LARGE SCALE GENOMIC DNA]</scope>
    <source>
        <strain evidence="3 4">JCM 10879</strain>
    </source>
</reference>
<feature type="domain" description="DUF547" evidence="2">
    <location>
        <begin position="79"/>
        <end position="207"/>
    </location>
</feature>
<dbReference type="PANTHER" id="PTHR46361:SF3">
    <property type="entry name" value="ELECTRON CARRIER_ PROTEIN DISULFIDE OXIDOREDUCTASE"/>
    <property type="match status" value="1"/>
</dbReference>
<evidence type="ECO:0000256" key="1">
    <source>
        <dbReference type="SAM" id="MobiDB-lite"/>
    </source>
</evidence>